<evidence type="ECO:0000256" key="9">
    <source>
        <dbReference type="RuleBase" id="RU004016"/>
    </source>
</evidence>
<feature type="compositionally biased region" description="Basic and acidic residues" evidence="10">
    <location>
        <begin position="1"/>
        <end position="11"/>
    </location>
</feature>
<organism evidence="12 13">
    <name type="scientific">Streptomyces hoynatensis</name>
    <dbReference type="NCBI Taxonomy" id="1141874"/>
    <lineage>
        <taxon>Bacteria</taxon>
        <taxon>Bacillati</taxon>
        <taxon>Actinomycetota</taxon>
        <taxon>Actinomycetes</taxon>
        <taxon>Kitasatosporales</taxon>
        <taxon>Streptomycetaceae</taxon>
        <taxon>Streptomyces</taxon>
    </lineage>
</organism>
<feature type="compositionally biased region" description="Gly residues" evidence="10">
    <location>
        <begin position="157"/>
        <end position="169"/>
    </location>
</feature>
<feature type="active site" evidence="7">
    <location>
        <position position="618"/>
    </location>
</feature>
<dbReference type="GO" id="GO:0008360">
    <property type="term" value="P:regulation of cell shape"/>
    <property type="evidence" value="ECO:0007669"/>
    <property type="project" value="UniProtKB-KW"/>
</dbReference>
<dbReference type="GO" id="GO:0006508">
    <property type="term" value="P:proteolysis"/>
    <property type="evidence" value="ECO:0007669"/>
    <property type="project" value="InterPro"/>
</dbReference>
<dbReference type="InterPro" id="IPR018044">
    <property type="entry name" value="Peptidase_S11"/>
</dbReference>
<evidence type="ECO:0000256" key="10">
    <source>
        <dbReference type="SAM" id="MobiDB-lite"/>
    </source>
</evidence>
<dbReference type="GO" id="GO:0009252">
    <property type="term" value="P:peptidoglycan biosynthetic process"/>
    <property type="evidence" value="ECO:0007669"/>
    <property type="project" value="UniProtKB-KW"/>
</dbReference>
<comment type="caution">
    <text evidence="12">The sequence shown here is derived from an EMBL/GenBank/DDBJ whole genome shotgun (WGS) entry which is preliminary data.</text>
</comment>
<dbReference type="Proteomes" id="UP000272474">
    <property type="component" value="Unassembled WGS sequence"/>
</dbReference>
<keyword evidence="2" id="KW-0732">Signal</keyword>
<feature type="compositionally biased region" description="Basic and acidic residues" evidence="10">
    <location>
        <begin position="278"/>
        <end position="299"/>
    </location>
</feature>
<comment type="similarity">
    <text evidence="1 9">Belongs to the peptidase S11 family.</text>
</comment>
<feature type="compositionally biased region" description="Pro residues" evidence="10">
    <location>
        <begin position="435"/>
        <end position="445"/>
    </location>
</feature>
<accession>A0A3A9YP73</accession>
<dbReference type="AlphaFoldDB" id="A0A3A9YP73"/>
<dbReference type="SUPFAM" id="SSF56601">
    <property type="entry name" value="beta-lactamase/transpeptidase-like"/>
    <property type="match status" value="1"/>
</dbReference>
<feature type="compositionally biased region" description="Low complexity" evidence="10">
    <location>
        <begin position="170"/>
        <end position="196"/>
    </location>
</feature>
<feature type="compositionally biased region" description="Polar residues" evidence="10">
    <location>
        <begin position="301"/>
        <end position="310"/>
    </location>
</feature>
<feature type="active site" description="Acyl-ester intermediate" evidence="7">
    <location>
        <position position="552"/>
    </location>
</feature>
<dbReference type="GO" id="GO:0009002">
    <property type="term" value="F:serine-type D-Ala-D-Ala carboxypeptidase activity"/>
    <property type="evidence" value="ECO:0007669"/>
    <property type="project" value="InterPro"/>
</dbReference>
<evidence type="ECO:0000256" key="7">
    <source>
        <dbReference type="PIRSR" id="PIRSR618044-1"/>
    </source>
</evidence>
<keyword evidence="6" id="KW-0961">Cell wall biogenesis/degradation</keyword>
<evidence type="ECO:0000256" key="1">
    <source>
        <dbReference type="ARBA" id="ARBA00007164"/>
    </source>
</evidence>
<evidence type="ECO:0000259" key="11">
    <source>
        <dbReference type="Pfam" id="PF00768"/>
    </source>
</evidence>
<evidence type="ECO:0000256" key="2">
    <source>
        <dbReference type="ARBA" id="ARBA00022729"/>
    </source>
</evidence>
<keyword evidence="4" id="KW-0133">Cell shape</keyword>
<dbReference type="InterPro" id="IPR012338">
    <property type="entry name" value="Beta-lactam/transpept-like"/>
</dbReference>
<feature type="domain" description="Peptidase S11 D-alanyl-D-alanine carboxypeptidase A N-terminal" evidence="11">
    <location>
        <begin position="544"/>
        <end position="746"/>
    </location>
</feature>
<reference evidence="12 13" key="1">
    <citation type="journal article" date="2014" name="Int. J. Syst. Evol. Microbiol.">
        <title>Streptomyces hoynatensis sp. nov., isolated from deep marine sediment.</title>
        <authorList>
            <person name="Veyisoglu A."/>
            <person name="Sahin N."/>
        </authorList>
    </citation>
    <scope>NUCLEOTIDE SEQUENCE [LARGE SCALE GENOMIC DNA]</scope>
    <source>
        <strain evidence="12 13">KCTC 29097</strain>
    </source>
</reference>
<keyword evidence="13" id="KW-1185">Reference proteome</keyword>
<dbReference type="OrthoDB" id="3530815at2"/>
<feature type="binding site" evidence="8">
    <location>
        <position position="720"/>
    </location>
    <ligand>
        <name>substrate</name>
    </ligand>
</feature>
<evidence type="ECO:0000313" key="12">
    <source>
        <dbReference type="EMBL" id="RKN37810.1"/>
    </source>
</evidence>
<feature type="compositionally biased region" description="Low complexity" evidence="10">
    <location>
        <begin position="130"/>
        <end position="156"/>
    </location>
</feature>
<evidence type="ECO:0000256" key="5">
    <source>
        <dbReference type="ARBA" id="ARBA00022984"/>
    </source>
</evidence>
<keyword evidence="12" id="KW-0121">Carboxypeptidase</keyword>
<feature type="compositionally biased region" description="Basic and acidic residues" evidence="10">
    <location>
        <begin position="197"/>
        <end position="210"/>
    </location>
</feature>
<sequence length="874" mass="88398">MPPREGARAGRGEGGSGSGSGKGNGRKDTSTPPAAATERTAAPQKAQKPQKPQKPQKTQRTQGTASAKNTKAAENADSAENAKGAKGAKQAGRGEEEAGPAARPVDQPTAVLQLPSQKAGQGRPAKNRKAAAPGRPNGPGASGVSAAGAPAGAAETGAGGPTGKGGTAGEAGDAGASRGAAAAGGTPKTGGTAATDGTEKAERPAGDGESGRSGTPGRVAAASAAAGLGAGARIGERPSAADRPGGSGEGEQRSGTSGSAKSAGSPAAPDATPPADAPQDKAPQDKAKQSKAPQDKAKQGQDPQGKTSQDAPDAPDTTSRDSRGETARNATAEGAEDKAPQGKPAAGKATRDAATRIIAPAKPTPAAPERAPGGKPAAPERRDRPVDQPTTALRLPEPEARKTGAPPAPERPAPVLKPLVTPEQAAEERARVAAPPKPTAPPPPADSERDPLELLAALTNRPAPPPTLLRTSVRRVKIWTPLVVLLLLVVGVVQVVRPLPDPSLHLTAADSYTFEGEAPEVPWPGPGQAALNVVGVGTFGTAGEQEPVPIASVAKVMTAYLILKHHPVAEDSDGASIPVDAQAESDAGLSEENESTVDVREGETLTEREALQAILIASANNVARLLARWDTGSDSEEEFVRQMNDAAHELGMDHTTYTDPSGLDETTVSTAADQAILARAAMEDPLFREIVQMPAYVDSHGDEHDNWNGLVPVNNVVGIKTGTTTAAGGCLMFAARQDVAGTSQLIVGVVLGQPPAEADNSILTEVLNVSDTLIRFAQNQLRSENVLAEGDVVGYVDDGFGGHTPVVVTEDVPAVGWDGLRVDVTIEESADGLPRSAEAGTEVGTLTVAGVEVPVALAADLAEPGIGDRLTRVG</sequence>
<feature type="region of interest" description="Disordered" evidence="10">
    <location>
        <begin position="1"/>
        <end position="449"/>
    </location>
</feature>
<feature type="compositionally biased region" description="Gly residues" evidence="10">
    <location>
        <begin position="12"/>
        <end position="23"/>
    </location>
</feature>
<dbReference type="PANTHER" id="PTHR21581">
    <property type="entry name" value="D-ALANYL-D-ALANINE CARBOXYPEPTIDASE"/>
    <property type="match status" value="1"/>
</dbReference>
<keyword evidence="3" id="KW-0378">Hydrolase</keyword>
<dbReference type="Pfam" id="PF00768">
    <property type="entry name" value="Peptidase_S11"/>
    <property type="match status" value="1"/>
</dbReference>
<feature type="active site" description="Proton acceptor" evidence="7">
    <location>
        <position position="555"/>
    </location>
</feature>
<proteinExistence type="inferred from homology"/>
<feature type="compositionally biased region" description="Low complexity" evidence="10">
    <location>
        <begin position="79"/>
        <end position="91"/>
    </location>
</feature>
<dbReference type="InterPro" id="IPR001967">
    <property type="entry name" value="Peptidase_S11_N"/>
</dbReference>
<evidence type="ECO:0000256" key="6">
    <source>
        <dbReference type="ARBA" id="ARBA00023316"/>
    </source>
</evidence>
<evidence type="ECO:0000256" key="4">
    <source>
        <dbReference type="ARBA" id="ARBA00022960"/>
    </source>
</evidence>
<keyword evidence="5" id="KW-0573">Peptidoglycan synthesis</keyword>
<dbReference type="EMBL" id="RBAL01000022">
    <property type="protein sequence ID" value="RKN37810.1"/>
    <property type="molecule type" value="Genomic_DNA"/>
</dbReference>
<evidence type="ECO:0000256" key="8">
    <source>
        <dbReference type="PIRSR" id="PIRSR618044-2"/>
    </source>
</evidence>
<feature type="region of interest" description="Disordered" evidence="10">
    <location>
        <begin position="581"/>
        <end position="602"/>
    </location>
</feature>
<dbReference type="PANTHER" id="PTHR21581:SF33">
    <property type="entry name" value="D-ALANYL-D-ALANINE CARBOXYPEPTIDASE DACB"/>
    <property type="match status" value="1"/>
</dbReference>
<name>A0A3A9YP73_9ACTN</name>
<dbReference type="Gene3D" id="3.40.710.10">
    <property type="entry name" value="DD-peptidase/beta-lactamase superfamily"/>
    <property type="match status" value="1"/>
</dbReference>
<dbReference type="PRINTS" id="PR00725">
    <property type="entry name" value="DADACBPTASE1"/>
</dbReference>
<evidence type="ECO:0000256" key="3">
    <source>
        <dbReference type="ARBA" id="ARBA00022801"/>
    </source>
</evidence>
<gene>
    <name evidence="12" type="ORF">D7294_26895</name>
</gene>
<dbReference type="GO" id="GO:0071555">
    <property type="term" value="P:cell wall organization"/>
    <property type="evidence" value="ECO:0007669"/>
    <property type="project" value="UniProtKB-KW"/>
</dbReference>
<feature type="compositionally biased region" description="Low complexity" evidence="10">
    <location>
        <begin position="254"/>
        <end position="270"/>
    </location>
</feature>
<keyword evidence="12" id="KW-0645">Protease</keyword>
<evidence type="ECO:0000313" key="13">
    <source>
        <dbReference type="Proteomes" id="UP000272474"/>
    </source>
</evidence>
<protein>
    <submittedName>
        <fullName evidence="12">D-alanyl-D-alanine carboxypeptidase</fullName>
    </submittedName>
</protein>
<feature type="compositionally biased region" description="Low complexity" evidence="10">
    <location>
        <begin position="31"/>
        <end position="62"/>
    </location>
</feature>